<feature type="chain" id="PRO_5004215730" description="BP74 N-terminal domain-containing protein" evidence="1">
    <location>
        <begin position="26"/>
        <end position="143"/>
    </location>
</feature>
<proteinExistence type="predicted"/>
<feature type="domain" description="BP74 N-terminal" evidence="2">
    <location>
        <begin position="27"/>
        <end position="138"/>
    </location>
</feature>
<dbReference type="PANTHER" id="PTHR35883:SF1">
    <property type="entry name" value="CALMODULIN-BINDING PROTEIN CAM-BP15-RELATED"/>
    <property type="match status" value="1"/>
</dbReference>
<dbReference type="PANTHER" id="PTHR35883">
    <property type="entry name" value="CYCLIC AMP-INDUCIBLE PROTEIN BP74-RELATED"/>
    <property type="match status" value="1"/>
</dbReference>
<dbReference type="KEGG" id="hch:HCH_01125"/>
<reference evidence="3 4" key="1">
    <citation type="journal article" date="2005" name="Nucleic Acids Res.">
        <title>Genomic blueprint of Hahella chejuensis, a marine microbe producing an algicidal agent.</title>
        <authorList>
            <person name="Jeong H."/>
            <person name="Yim J.H."/>
            <person name="Lee C."/>
            <person name="Choi S.-H."/>
            <person name="Park Y.K."/>
            <person name="Yoon S.H."/>
            <person name="Hur C.-G."/>
            <person name="Kang H.-Y."/>
            <person name="Kim D."/>
            <person name="Lee H.H."/>
            <person name="Park K.H."/>
            <person name="Park S.-H."/>
            <person name="Park H.-S."/>
            <person name="Lee H.K."/>
            <person name="Oh T.K."/>
            <person name="Kim J.F."/>
        </authorList>
    </citation>
    <scope>NUCLEOTIDE SEQUENCE [LARGE SCALE GENOMIC DNA]</scope>
    <source>
        <strain evidence="3 4">KCTC 2396</strain>
    </source>
</reference>
<evidence type="ECO:0000313" key="4">
    <source>
        <dbReference type="Proteomes" id="UP000000238"/>
    </source>
</evidence>
<feature type="signal peptide" evidence="1">
    <location>
        <begin position="1"/>
        <end position="25"/>
    </location>
</feature>
<dbReference type="HOGENOM" id="CLU_142708_0_0_6"/>
<organism evidence="3 4">
    <name type="scientific">Hahella chejuensis (strain KCTC 2396)</name>
    <dbReference type="NCBI Taxonomy" id="349521"/>
    <lineage>
        <taxon>Bacteria</taxon>
        <taxon>Pseudomonadati</taxon>
        <taxon>Pseudomonadota</taxon>
        <taxon>Gammaproteobacteria</taxon>
        <taxon>Oceanospirillales</taxon>
        <taxon>Hahellaceae</taxon>
        <taxon>Hahella</taxon>
    </lineage>
</organism>
<dbReference type="Proteomes" id="UP000000238">
    <property type="component" value="Chromosome"/>
</dbReference>
<dbReference type="eggNOG" id="ENOG5032TZU">
    <property type="taxonomic scope" value="Bacteria"/>
</dbReference>
<dbReference type="Pfam" id="PF23621">
    <property type="entry name" value="BP74_N"/>
    <property type="match status" value="1"/>
</dbReference>
<evidence type="ECO:0000256" key="1">
    <source>
        <dbReference type="SAM" id="SignalP"/>
    </source>
</evidence>
<protein>
    <recommendedName>
        <fullName evidence="2">BP74 N-terminal domain-containing protein</fullName>
    </recommendedName>
</protein>
<accession>Q2SMX1</accession>
<dbReference type="InterPro" id="IPR056422">
    <property type="entry name" value="BP74_N"/>
</dbReference>
<evidence type="ECO:0000313" key="3">
    <source>
        <dbReference type="EMBL" id="ABC28003.1"/>
    </source>
</evidence>
<keyword evidence="4" id="KW-1185">Reference proteome</keyword>
<evidence type="ECO:0000259" key="2">
    <source>
        <dbReference type="Pfam" id="PF23621"/>
    </source>
</evidence>
<keyword evidence="1" id="KW-0732">Signal</keyword>
<gene>
    <name evidence="3" type="ordered locus">HCH_01125</name>
</gene>
<dbReference type="EMBL" id="CP000155">
    <property type="protein sequence ID" value="ABC28003.1"/>
    <property type="molecule type" value="Genomic_DNA"/>
</dbReference>
<dbReference type="RefSeq" id="WP_011395078.1">
    <property type="nucleotide sequence ID" value="NC_007645.1"/>
</dbReference>
<dbReference type="InterPro" id="IPR053344">
    <property type="entry name" value="cAMP-inducible_BP74-like"/>
</dbReference>
<name>Q2SMX1_HAHCH</name>
<sequence>MSIKKHLTKMLAAPLAFCAATASSAEVAYFEFTDVKPEQTFVIQLTDKAKIQQARDILANGQADFYHVMGYVTPSPAPYNPRWQYHLDTDTISFFEFAIEVCDASMQYVQEHLDEVGGAFLPGNIWCPWSSKLVREVGVPTQE</sequence>
<dbReference type="AlphaFoldDB" id="Q2SMX1"/>